<evidence type="ECO:0000313" key="10">
    <source>
        <dbReference type="Proteomes" id="UP000004691"/>
    </source>
</evidence>
<name>I0UYF5_9PSEU</name>
<dbReference type="GO" id="GO:0004630">
    <property type="term" value="F:phospholipase D activity"/>
    <property type="evidence" value="ECO:0007669"/>
    <property type="project" value="UniProtKB-EC"/>
</dbReference>
<evidence type="ECO:0000256" key="5">
    <source>
        <dbReference type="ARBA" id="ARBA00022963"/>
    </source>
</evidence>
<keyword evidence="7" id="KW-0732">Signal</keyword>
<keyword evidence="5" id="KW-0442">Lipid degradation</keyword>
<evidence type="ECO:0000256" key="4">
    <source>
        <dbReference type="ARBA" id="ARBA00022801"/>
    </source>
</evidence>
<dbReference type="InterPro" id="IPR051406">
    <property type="entry name" value="PLD_domain"/>
</dbReference>
<dbReference type="PANTHER" id="PTHR43856">
    <property type="entry name" value="CARDIOLIPIN HYDROLASE"/>
    <property type="match status" value="1"/>
</dbReference>
<accession>I0UYF5</accession>
<feature type="chain" id="PRO_5039064930" description="phospholipase D" evidence="7">
    <location>
        <begin position="24"/>
        <end position="398"/>
    </location>
</feature>
<keyword evidence="6" id="KW-0443">Lipid metabolism</keyword>
<reference evidence="9 10" key="1">
    <citation type="submission" date="2012-01" db="EMBL/GenBank/DDBJ databases">
        <title>Improved High-Quality Draft sequence of Saccharomonospora xinjiangensis XJ-54.</title>
        <authorList>
            <consortium name="US DOE Joint Genome Institute"/>
            <person name="Lucas S."/>
            <person name="Han J."/>
            <person name="Lapidus A."/>
            <person name="Cheng J.-F."/>
            <person name="Goodwin L."/>
            <person name="Pitluck S."/>
            <person name="Peters L."/>
            <person name="Mikhailova N."/>
            <person name="Teshima H."/>
            <person name="Detter J.C."/>
            <person name="Han C."/>
            <person name="Tapia R."/>
            <person name="Land M."/>
            <person name="Hauser L."/>
            <person name="Kyrpides N."/>
            <person name="Ivanova N."/>
            <person name="Pagani I."/>
            <person name="Brambilla E.-M."/>
            <person name="Klenk H.-P."/>
            <person name="Woyke T."/>
        </authorList>
    </citation>
    <scope>NUCLEOTIDE SEQUENCE [LARGE SCALE GENOMIC DNA]</scope>
    <source>
        <strain evidence="9 10">XJ-54</strain>
    </source>
</reference>
<evidence type="ECO:0000256" key="3">
    <source>
        <dbReference type="ARBA" id="ARBA00012027"/>
    </source>
</evidence>
<dbReference type="SUPFAM" id="SSF56024">
    <property type="entry name" value="Phospholipase D/nuclease"/>
    <property type="match status" value="2"/>
</dbReference>
<dbReference type="InterPro" id="IPR001736">
    <property type="entry name" value="PLipase_D/transphosphatidylase"/>
</dbReference>
<dbReference type="PROSITE" id="PS50035">
    <property type="entry name" value="PLD"/>
    <property type="match status" value="1"/>
</dbReference>
<sequence>MRVRAVLASVVATAALVTAPAAASALPAPQNLTTATPESRPCAEAPLRAVATTAVFNNPVAGQPTGVVEQICSLVKQAEPGSTIRLAHFVISGNAGADFVGELVKAHRRGVDVQVVLDGWQDDNAAVDALRAQIGTDKARDSWLHVCGNLSPEGNTSSCLGTKGQHNKFYLFSRTGGRSSVVVQSSANFTDLNSSTYWNNATTLVGNRRLHDAYASYFADLAAQQQDAGYYRTVTTGMRGGSVTAHFFPRAQGDPIEEFLDGVACGDGTTIRVGMSEWDSYRIGIAERLVELAEQGCEIRIVRGLMDDDVSALLAGHEGIAMRTLGTAKELPGRIHSKYLIVEGRIDGDADARRVLTGSPNFNHTSLRRNDEAMISTNLRPIYDAYEDNFEQMYAAAR</sequence>
<dbReference type="HOGENOM" id="CLU_047394_1_0_11"/>
<proteinExistence type="inferred from homology"/>
<dbReference type="GO" id="GO:0006793">
    <property type="term" value="P:phosphorus metabolic process"/>
    <property type="evidence" value="ECO:0007669"/>
    <property type="project" value="UniProtKB-ARBA"/>
</dbReference>
<dbReference type="PANTHER" id="PTHR43856:SF1">
    <property type="entry name" value="MITOCHONDRIAL CARDIOLIPIN HYDROLASE"/>
    <property type="match status" value="1"/>
</dbReference>
<feature type="domain" description="PLD phosphodiesterase" evidence="8">
    <location>
        <begin position="331"/>
        <end position="366"/>
    </location>
</feature>
<dbReference type="InterPro" id="IPR025202">
    <property type="entry name" value="PLD-like_dom"/>
</dbReference>
<dbReference type="Pfam" id="PF13091">
    <property type="entry name" value="PLDc_2"/>
    <property type="match status" value="2"/>
</dbReference>
<comment type="catalytic activity">
    <reaction evidence="1">
        <text>a 1,2-diacyl-sn-glycero-3-phosphocholine + H2O = a 1,2-diacyl-sn-glycero-3-phosphate + choline + H(+)</text>
        <dbReference type="Rhea" id="RHEA:14445"/>
        <dbReference type="ChEBI" id="CHEBI:15354"/>
        <dbReference type="ChEBI" id="CHEBI:15377"/>
        <dbReference type="ChEBI" id="CHEBI:15378"/>
        <dbReference type="ChEBI" id="CHEBI:57643"/>
        <dbReference type="ChEBI" id="CHEBI:58608"/>
        <dbReference type="EC" id="3.1.4.4"/>
    </reaction>
</comment>
<evidence type="ECO:0000256" key="7">
    <source>
        <dbReference type="SAM" id="SignalP"/>
    </source>
</evidence>
<evidence type="ECO:0000256" key="2">
    <source>
        <dbReference type="ARBA" id="ARBA00008664"/>
    </source>
</evidence>
<protein>
    <recommendedName>
        <fullName evidence="3">phospholipase D</fullName>
        <ecNumber evidence="3">3.1.4.4</ecNumber>
    </recommendedName>
</protein>
<dbReference type="STRING" id="882086.SacxiDRAFT_0636"/>
<dbReference type="eggNOG" id="COG1502">
    <property type="taxonomic scope" value="Bacteria"/>
</dbReference>
<comment type="similarity">
    <text evidence="2">Belongs to the phospholipase D family.</text>
</comment>
<dbReference type="RefSeq" id="WP_006237014.1">
    <property type="nucleotide sequence ID" value="NZ_JH636049.1"/>
</dbReference>
<keyword evidence="10" id="KW-1185">Reference proteome</keyword>
<dbReference type="OrthoDB" id="3740959at2"/>
<dbReference type="AlphaFoldDB" id="I0UYF5"/>
<evidence type="ECO:0000313" key="9">
    <source>
        <dbReference type="EMBL" id="EID52908.1"/>
    </source>
</evidence>
<keyword evidence="4" id="KW-0378">Hydrolase</keyword>
<dbReference type="Proteomes" id="UP000004691">
    <property type="component" value="Unassembled WGS sequence"/>
</dbReference>
<gene>
    <name evidence="9" type="ORF">SacxiDRAFT_0636</name>
</gene>
<dbReference type="GO" id="GO:0016891">
    <property type="term" value="F:RNA endonuclease activity producing 5'-phosphomonoesters, hydrolytic mechanism"/>
    <property type="evidence" value="ECO:0007669"/>
    <property type="project" value="TreeGrafter"/>
</dbReference>
<dbReference type="Gene3D" id="3.30.870.10">
    <property type="entry name" value="Endonuclease Chain A"/>
    <property type="match status" value="2"/>
</dbReference>
<evidence type="ECO:0000256" key="1">
    <source>
        <dbReference type="ARBA" id="ARBA00000798"/>
    </source>
</evidence>
<evidence type="ECO:0000256" key="6">
    <source>
        <dbReference type="ARBA" id="ARBA00023098"/>
    </source>
</evidence>
<dbReference type="GO" id="GO:0016042">
    <property type="term" value="P:lipid catabolic process"/>
    <property type="evidence" value="ECO:0007669"/>
    <property type="project" value="UniProtKB-KW"/>
</dbReference>
<dbReference type="EMBL" id="JH636049">
    <property type="protein sequence ID" value="EID52908.1"/>
    <property type="molecule type" value="Genomic_DNA"/>
</dbReference>
<dbReference type="EC" id="3.1.4.4" evidence="3"/>
<organism evidence="9 10">
    <name type="scientific">Saccharomonospora xinjiangensis XJ-54</name>
    <dbReference type="NCBI Taxonomy" id="882086"/>
    <lineage>
        <taxon>Bacteria</taxon>
        <taxon>Bacillati</taxon>
        <taxon>Actinomycetota</taxon>
        <taxon>Actinomycetes</taxon>
        <taxon>Pseudonocardiales</taxon>
        <taxon>Pseudonocardiaceae</taxon>
        <taxon>Saccharomonospora</taxon>
    </lineage>
</organism>
<feature type="signal peptide" evidence="7">
    <location>
        <begin position="1"/>
        <end position="23"/>
    </location>
</feature>
<evidence type="ECO:0000259" key="8">
    <source>
        <dbReference type="PROSITE" id="PS50035"/>
    </source>
</evidence>